<dbReference type="EMBL" id="CP041730">
    <property type="protein sequence ID" value="QDQ28635.1"/>
    <property type="molecule type" value="Genomic_DNA"/>
</dbReference>
<evidence type="ECO:0000313" key="3">
    <source>
        <dbReference type="Proteomes" id="UP000317550"/>
    </source>
</evidence>
<evidence type="ECO:0000259" key="1">
    <source>
        <dbReference type="Pfam" id="PF07238"/>
    </source>
</evidence>
<accession>A0A516SKF0</accession>
<feature type="domain" description="PilZ" evidence="1">
    <location>
        <begin position="19"/>
        <end position="111"/>
    </location>
</feature>
<dbReference type="KEGG" id="cari:FNU76_21025"/>
<reference evidence="3" key="1">
    <citation type="submission" date="2019-07" db="EMBL/GenBank/DDBJ databases">
        <title>Chitinimonas sp. nov., isolated from Ny-Alesund, arctica soil.</title>
        <authorList>
            <person name="Xu Q."/>
            <person name="Peng F."/>
        </authorList>
    </citation>
    <scope>NUCLEOTIDE SEQUENCE [LARGE SCALE GENOMIC DNA]</scope>
    <source>
        <strain evidence="3">R3-44</strain>
    </source>
</reference>
<dbReference type="SUPFAM" id="SSF141371">
    <property type="entry name" value="PilZ domain-like"/>
    <property type="match status" value="1"/>
</dbReference>
<dbReference type="Pfam" id="PF07238">
    <property type="entry name" value="PilZ"/>
    <property type="match status" value="1"/>
</dbReference>
<dbReference type="GO" id="GO:0035438">
    <property type="term" value="F:cyclic-di-GMP binding"/>
    <property type="evidence" value="ECO:0007669"/>
    <property type="project" value="InterPro"/>
</dbReference>
<dbReference type="Gene3D" id="2.40.10.220">
    <property type="entry name" value="predicted glycosyltransferase like domains"/>
    <property type="match status" value="1"/>
</dbReference>
<organism evidence="2 3">
    <name type="scientific">Chitinimonas arctica</name>
    <dbReference type="NCBI Taxonomy" id="2594795"/>
    <lineage>
        <taxon>Bacteria</taxon>
        <taxon>Pseudomonadati</taxon>
        <taxon>Pseudomonadota</taxon>
        <taxon>Betaproteobacteria</taxon>
        <taxon>Neisseriales</taxon>
        <taxon>Chitinibacteraceae</taxon>
        <taxon>Chitinimonas</taxon>
    </lineage>
</organism>
<dbReference type="InterPro" id="IPR009875">
    <property type="entry name" value="PilZ_domain"/>
</dbReference>
<dbReference type="AlphaFoldDB" id="A0A516SKF0"/>
<sequence length="114" mass="12833">MTTLPQRHSVPRLHVSRNKRINRRIPLACPARIRTLDLGPSYYGTCIDLSVGGLTVHSDFVPRPGEILEVTVMPPRTNGLPSQPMTARVKVRRCHELEAGLRYEIGLEIVQILE</sequence>
<proteinExistence type="predicted"/>
<evidence type="ECO:0000313" key="2">
    <source>
        <dbReference type="EMBL" id="QDQ28635.1"/>
    </source>
</evidence>
<keyword evidence="3" id="KW-1185">Reference proteome</keyword>
<gene>
    <name evidence="2" type="ORF">FNU76_21025</name>
</gene>
<dbReference type="OrthoDB" id="8562941at2"/>
<protein>
    <submittedName>
        <fullName evidence="2">PilZ domain-containing protein</fullName>
    </submittedName>
</protein>
<name>A0A516SKF0_9NEIS</name>
<dbReference type="Proteomes" id="UP000317550">
    <property type="component" value="Chromosome"/>
</dbReference>